<evidence type="ECO:0000313" key="2">
    <source>
        <dbReference type="Proteomes" id="UP000299102"/>
    </source>
</evidence>
<name>A0A4C1S7Z9_EUMVA</name>
<accession>A0A4C1S7Z9</accession>
<proteinExistence type="predicted"/>
<evidence type="ECO:0000313" key="1">
    <source>
        <dbReference type="EMBL" id="GBO98448.1"/>
    </source>
</evidence>
<protein>
    <submittedName>
        <fullName evidence="1">Uncharacterized protein</fullName>
    </submittedName>
</protein>
<sequence>MRYKAWDDCRDLRVLRRDRGSDISTELYSGLRVPRGKYGRVMECSLSHPVRSAAYRARALSSRRGAHPPPE</sequence>
<dbReference type="EMBL" id="BGZK01000001">
    <property type="protein sequence ID" value="GBO98448.1"/>
    <property type="molecule type" value="Genomic_DNA"/>
</dbReference>
<reference evidence="1 2" key="1">
    <citation type="journal article" date="2019" name="Commun. Biol.">
        <title>The bagworm genome reveals a unique fibroin gene that provides high tensile strength.</title>
        <authorList>
            <person name="Kono N."/>
            <person name="Nakamura H."/>
            <person name="Ohtoshi R."/>
            <person name="Tomita M."/>
            <person name="Numata K."/>
            <person name="Arakawa K."/>
        </authorList>
    </citation>
    <scope>NUCLEOTIDE SEQUENCE [LARGE SCALE GENOMIC DNA]</scope>
</reference>
<organism evidence="1 2">
    <name type="scientific">Eumeta variegata</name>
    <name type="common">Bagworm moth</name>
    <name type="synonym">Eumeta japonica</name>
    <dbReference type="NCBI Taxonomy" id="151549"/>
    <lineage>
        <taxon>Eukaryota</taxon>
        <taxon>Metazoa</taxon>
        <taxon>Ecdysozoa</taxon>
        <taxon>Arthropoda</taxon>
        <taxon>Hexapoda</taxon>
        <taxon>Insecta</taxon>
        <taxon>Pterygota</taxon>
        <taxon>Neoptera</taxon>
        <taxon>Endopterygota</taxon>
        <taxon>Lepidoptera</taxon>
        <taxon>Glossata</taxon>
        <taxon>Ditrysia</taxon>
        <taxon>Tineoidea</taxon>
        <taxon>Psychidae</taxon>
        <taxon>Oiketicinae</taxon>
        <taxon>Eumeta</taxon>
    </lineage>
</organism>
<keyword evidence="2" id="KW-1185">Reference proteome</keyword>
<dbReference type="Proteomes" id="UP000299102">
    <property type="component" value="Unassembled WGS sequence"/>
</dbReference>
<dbReference type="AlphaFoldDB" id="A0A4C1S7Z9"/>
<comment type="caution">
    <text evidence="1">The sequence shown here is derived from an EMBL/GenBank/DDBJ whole genome shotgun (WGS) entry which is preliminary data.</text>
</comment>
<gene>
    <name evidence="1" type="ORF">EVAR_82_1</name>
</gene>